<protein>
    <submittedName>
        <fullName evidence="1">Uncharacterized protein</fullName>
    </submittedName>
</protein>
<evidence type="ECO:0000313" key="2">
    <source>
        <dbReference type="Proteomes" id="UP000015920"/>
    </source>
</evidence>
<dbReference type="KEGG" id="hpys:HPSA20_1459"/>
<organism evidence="1 2">
    <name type="scientific">Helicobacter pylori SouthAfrica20</name>
    <dbReference type="NCBI Taxonomy" id="1352356"/>
    <lineage>
        <taxon>Bacteria</taxon>
        <taxon>Pseudomonadati</taxon>
        <taxon>Campylobacterota</taxon>
        <taxon>Epsilonproteobacteria</taxon>
        <taxon>Campylobacterales</taxon>
        <taxon>Helicobacteraceae</taxon>
        <taxon>Helicobacter</taxon>
    </lineage>
</organism>
<dbReference type="Proteomes" id="UP000015920">
    <property type="component" value="Chromosome"/>
</dbReference>
<dbReference type="PATRIC" id="fig|1352356.3.peg.1420"/>
<dbReference type="EMBL" id="CP006691">
    <property type="protein sequence ID" value="AGT74668.1"/>
    <property type="molecule type" value="Genomic_DNA"/>
</dbReference>
<sequence length="38" mass="4381">MGLERMTRIAFMGLGRFIQRFNPTIPLTAIIATTIDWQ</sequence>
<name>T1UDX0_HELPX</name>
<proteinExistence type="predicted"/>
<accession>T1UDX0</accession>
<dbReference type="AlphaFoldDB" id="T1UDX0"/>
<reference evidence="1 2" key="1">
    <citation type="journal article" date="2013" name="Genome Announc.">
        <title>Genome Sequences of Three hpAfrica2 Strains of Helicobacter pylori.</title>
        <authorList>
            <person name="Duncan S.S."/>
            <person name="Bertoli M.T."/>
            <person name="Kersulyte D."/>
            <person name="Valk P.L."/>
            <person name="Tamma S."/>
            <person name="Segal I."/>
            <person name="McClain M.S."/>
            <person name="Cover T.L."/>
            <person name="Berg D.E."/>
        </authorList>
    </citation>
    <scope>NUCLEOTIDE SEQUENCE [LARGE SCALE GENOMIC DNA]</scope>
    <source>
        <strain evidence="1">SouthAfrica20</strain>
    </source>
</reference>
<gene>
    <name evidence="1" type="ORF">HPSA20_1459</name>
</gene>
<dbReference type="HOGENOM" id="CLU_3328760_0_0_7"/>
<evidence type="ECO:0000313" key="1">
    <source>
        <dbReference type="EMBL" id="AGT74668.1"/>
    </source>
</evidence>